<keyword evidence="5" id="KW-1185">Reference proteome</keyword>
<evidence type="ECO:0000313" key="5">
    <source>
        <dbReference type="Proteomes" id="UP000232196"/>
    </source>
</evidence>
<keyword evidence="2" id="KW-0175">Coiled coil</keyword>
<dbReference type="Pfam" id="PF00072">
    <property type="entry name" value="Response_reg"/>
    <property type="match status" value="1"/>
</dbReference>
<accession>A0A2M9XEF9</accession>
<dbReference type="RefSeq" id="WP_100705875.1">
    <property type="nucleotide sequence ID" value="NZ_NPDL01000003.1"/>
</dbReference>
<sequence>MTNSTSSLFKNKQERKSVVRDPILLVEDKLENTLMLEALCDEFGIQYQSASNGEEALEMAKANKYSFYIVDLMMPVMDGPTFIQKLKEFQPDATVLVQTALDSTDTVIEVMKLGVFDYIIKPILPDQFFKALNKAVDYRFLKASEAAILEAESLKLRNQLEWLTYKETRRKAGDESWEKSSIHSLQTSLSQGSGIGAIISLLDMIKTEMKEEGDNYLINKSMMNLVIENQEITKNLLKGLTQLLEIINRNLEKKKIKASDLVERIKHSAEFIQPYLEKKGLRLALPVLKKEVELDIEVDLFLLALEEVILNAYKYCAPKTSLEVFTSINQGYFCVVVKNIVDERPYGGVDEKHENLVLQPFFRIHPPVESVSHLEKFGLGLGLTAVDQILRKHNGLFFIHNAKDHTGEQVRLCVMSELLLPIQ</sequence>
<evidence type="ECO:0000313" key="4">
    <source>
        <dbReference type="EMBL" id="PJZ26078.1"/>
    </source>
</evidence>
<dbReference type="PANTHER" id="PTHR43228:SF1">
    <property type="entry name" value="TWO-COMPONENT RESPONSE REGULATOR ARR22"/>
    <property type="match status" value="1"/>
</dbReference>
<keyword evidence="1" id="KW-0597">Phosphoprotein</keyword>
<feature type="coiled-coil region" evidence="2">
    <location>
        <begin position="237"/>
        <end position="264"/>
    </location>
</feature>
<protein>
    <submittedName>
        <fullName evidence="4">Histidine kinase</fullName>
    </submittedName>
</protein>
<proteinExistence type="predicted"/>
<evidence type="ECO:0000256" key="2">
    <source>
        <dbReference type="SAM" id="Coils"/>
    </source>
</evidence>
<dbReference type="Gene3D" id="3.40.50.2300">
    <property type="match status" value="1"/>
</dbReference>
<dbReference type="AlphaFoldDB" id="A0A2M9XEF9"/>
<dbReference type="SUPFAM" id="SSF52172">
    <property type="entry name" value="CheY-like"/>
    <property type="match status" value="1"/>
</dbReference>
<comment type="caution">
    <text evidence="4">The sequence shown here is derived from an EMBL/GenBank/DDBJ whole genome shotgun (WGS) entry which is preliminary data.</text>
</comment>
<dbReference type="InterPro" id="IPR001789">
    <property type="entry name" value="Sig_transdc_resp-reg_receiver"/>
</dbReference>
<dbReference type="EMBL" id="NPDN01000003">
    <property type="protein sequence ID" value="PJZ26078.1"/>
    <property type="molecule type" value="Genomic_DNA"/>
</dbReference>
<dbReference type="OrthoDB" id="340661at2"/>
<dbReference type="PANTHER" id="PTHR43228">
    <property type="entry name" value="TWO-COMPONENT RESPONSE REGULATOR"/>
    <property type="match status" value="1"/>
</dbReference>
<name>A0A2M9XEF9_9LEPT</name>
<dbReference type="SMART" id="SM00448">
    <property type="entry name" value="REC"/>
    <property type="match status" value="1"/>
</dbReference>
<keyword evidence="4" id="KW-0808">Transferase</keyword>
<dbReference type="InterPro" id="IPR052048">
    <property type="entry name" value="ST_Response_Regulator"/>
</dbReference>
<dbReference type="Gene3D" id="3.30.565.10">
    <property type="entry name" value="Histidine kinase-like ATPase, C-terminal domain"/>
    <property type="match status" value="1"/>
</dbReference>
<evidence type="ECO:0000259" key="3">
    <source>
        <dbReference type="PROSITE" id="PS50110"/>
    </source>
</evidence>
<dbReference type="InterPro" id="IPR011006">
    <property type="entry name" value="CheY-like_superfamily"/>
</dbReference>
<organism evidence="4 5">
    <name type="scientific">Leptospira hartskeerlii</name>
    <dbReference type="NCBI Taxonomy" id="2023177"/>
    <lineage>
        <taxon>Bacteria</taxon>
        <taxon>Pseudomonadati</taxon>
        <taxon>Spirochaetota</taxon>
        <taxon>Spirochaetia</taxon>
        <taxon>Leptospirales</taxon>
        <taxon>Leptospiraceae</taxon>
        <taxon>Leptospira</taxon>
    </lineage>
</organism>
<feature type="domain" description="Response regulatory" evidence="3">
    <location>
        <begin position="22"/>
        <end position="136"/>
    </location>
</feature>
<dbReference type="SUPFAM" id="SSF55874">
    <property type="entry name" value="ATPase domain of HSP90 chaperone/DNA topoisomerase II/histidine kinase"/>
    <property type="match status" value="1"/>
</dbReference>
<dbReference type="CDD" id="cd00156">
    <property type="entry name" value="REC"/>
    <property type="match status" value="1"/>
</dbReference>
<dbReference type="InterPro" id="IPR036890">
    <property type="entry name" value="HATPase_C_sf"/>
</dbReference>
<keyword evidence="4" id="KW-0418">Kinase</keyword>
<dbReference type="PROSITE" id="PS50110">
    <property type="entry name" value="RESPONSE_REGULATORY"/>
    <property type="match status" value="1"/>
</dbReference>
<dbReference type="GO" id="GO:0016301">
    <property type="term" value="F:kinase activity"/>
    <property type="evidence" value="ECO:0007669"/>
    <property type="project" value="UniProtKB-KW"/>
</dbReference>
<reference evidence="4 5" key="1">
    <citation type="submission" date="2017-07" db="EMBL/GenBank/DDBJ databases">
        <title>Leptospira spp. isolated from tropical soils.</title>
        <authorList>
            <person name="Thibeaux R."/>
            <person name="Iraola G."/>
            <person name="Ferres I."/>
            <person name="Bierque E."/>
            <person name="Girault D."/>
            <person name="Soupe-Gilbert M.-E."/>
            <person name="Picardeau M."/>
            <person name="Goarant C."/>
        </authorList>
    </citation>
    <scope>NUCLEOTIDE SEQUENCE [LARGE SCALE GENOMIC DNA]</scope>
    <source>
        <strain evidence="4 5">MCA1-C-A1</strain>
    </source>
</reference>
<gene>
    <name evidence="4" type="ORF">CH357_06135</name>
</gene>
<evidence type="ECO:0000256" key="1">
    <source>
        <dbReference type="PROSITE-ProRule" id="PRU00169"/>
    </source>
</evidence>
<dbReference type="Proteomes" id="UP000232196">
    <property type="component" value="Unassembled WGS sequence"/>
</dbReference>
<feature type="modified residue" description="4-aspartylphosphate" evidence="1">
    <location>
        <position position="71"/>
    </location>
</feature>
<dbReference type="GO" id="GO:0000160">
    <property type="term" value="P:phosphorelay signal transduction system"/>
    <property type="evidence" value="ECO:0007669"/>
    <property type="project" value="InterPro"/>
</dbReference>